<keyword evidence="4 6" id="KW-1133">Transmembrane helix</keyword>
<feature type="transmembrane region" description="Helical" evidence="6">
    <location>
        <begin position="57"/>
        <end position="78"/>
    </location>
</feature>
<dbReference type="AlphaFoldDB" id="A0A645IBR1"/>
<sequence>MIKILLFGFVVVVSLIGSVNIINTLTTNLILRRREFAALKCIGLTQKGLKKMITLEGMLYGIVGSLYGSIIGISLSYAMYRSMNEVREQSYKLPVDSIIIAVAGAMIIGYISVQAPLRRMKKENLIDVVREE</sequence>
<comment type="caution">
    <text evidence="8">The sequence shown here is derived from an EMBL/GenBank/DDBJ whole genome shotgun (WGS) entry which is preliminary data.</text>
</comment>
<evidence type="ECO:0000256" key="4">
    <source>
        <dbReference type="ARBA" id="ARBA00022989"/>
    </source>
</evidence>
<keyword evidence="3 6" id="KW-0812">Transmembrane</keyword>
<reference evidence="8" key="1">
    <citation type="submission" date="2019-08" db="EMBL/GenBank/DDBJ databases">
        <authorList>
            <person name="Kucharzyk K."/>
            <person name="Murdoch R.W."/>
            <person name="Higgins S."/>
            <person name="Loffler F."/>
        </authorList>
    </citation>
    <scope>NUCLEOTIDE SEQUENCE</scope>
</reference>
<feature type="transmembrane region" description="Helical" evidence="6">
    <location>
        <begin position="98"/>
        <end position="117"/>
    </location>
</feature>
<evidence type="ECO:0000256" key="1">
    <source>
        <dbReference type="ARBA" id="ARBA00004651"/>
    </source>
</evidence>
<accession>A0A645IBR1</accession>
<dbReference type="Pfam" id="PF02687">
    <property type="entry name" value="FtsX"/>
    <property type="match status" value="1"/>
</dbReference>
<gene>
    <name evidence="8" type="ORF">SDC9_195878</name>
</gene>
<evidence type="ECO:0000256" key="5">
    <source>
        <dbReference type="ARBA" id="ARBA00023136"/>
    </source>
</evidence>
<dbReference type="GO" id="GO:0044874">
    <property type="term" value="P:lipoprotein localization to outer membrane"/>
    <property type="evidence" value="ECO:0007669"/>
    <property type="project" value="TreeGrafter"/>
</dbReference>
<dbReference type="PANTHER" id="PTHR30489:SF0">
    <property type="entry name" value="LIPOPROTEIN-RELEASING SYSTEM TRANSMEMBRANE PROTEIN LOLE"/>
    <property type="match status" value="1"/>
</dbReference>
<organism evidence="8">
    <name type="scientific">bioreactor metagenome</name>
    <dbReference type="NCBI Taxonomy" id="1076179"/>
    <lineage>
        <taxon>unclassified sequences</taxon>
        <taxon>metagenomes</taxon>
        <taxon>ecological metagenomes</taxon>
    </lineage>
</organism>
<evidence type="ECO:0000256" key="6">
    <source>
        <dbReference type="SAM" id="Phobius"/>
    </source>
</evidence>
<evidence type="ECO:0000313" key="8">
    <source>
        <dbReference type="EMBL" id="MPN48272.1"/>
    </source>
</evidence>
<evidence type="ECO:0000256" key="2">
    <source>
        <dbReference type="ARBA" id="ARBA00022475"/>
    </source>
</evidence>
<dbReference type="EMBL" id="VSSQ01110430">
    <property type="protein sequence ID" value="MPN48272.1"/>
    <property type="molecule type" value="Genomic_DNA"/>
</dbReference>
<dbReference type="GO" id="GO:0098797">
    <property type="term" value="C:plasma membrane protein complex"/>
    <property type="evidence" value="ECO:0007669"/>
    <property type="project" value="TreeGrafter"/>
</dbReference>
<dbReference type="PANTHER" id="PTHR30489">
    <property type="entry name" value="LIPOPROTEIN-RELEASING SYSTEM TRANSMEMBRANE PROTEIN LOLE"/>
    <property type="match status" value="1"/>
</dbReference>
<keyword evidence="5 6" id="KW-0472">Membrane</keyword>
<keyword evidence="2" id="KW-1003">Cell membrane</keyword>
<dbReference type="InterPro" id="IPR003838">
    <property type="entry name" value="ABC3_permease_C"/>
</dbReference>
<feature type="transmembrane region" description="Helical" evidence="6">
    <location>
        <begin position="6"/>
        <end position="31"/>
    </location>
</feature>
<name>A0A645IBR1_9ZZZZ</name>
<feature type="domain" description="ABC3 transporter permease C-terminal" evidence="7">
    <location>
        <begin position="8"/>
        <end position="124"/>
    </location>
</feature>
<evidence type="ECO:0000259" key="7">
    <source>
        <dbReference type="Pfam" id="PF02687"/>
    </source>
</evidence>
<protein>
    <recommendedName>
        <fullName evidence="7">ABC3 transporter permease C-terminal domain-containing protein</fullName>
    </recommendedName>
</protein>
<evidence type="ECO:0000256" key="3">
    <source>
        <dbReference type="ARBA" id="ARBA00022692"/>
    </source>
</evidence>
<dbReference type="InterPro" id="IPR051447">
    <property type="entry name" value="Lipoprotein-release_system"/>
</dbReference>
<proteinExistence type="predicted"/>
<comment type="subcellular location">
    <subcellularLocation>
        <location evidence="1">Cell membrane</location>
        <topology evidence="1">Multi-pass membrane protein</topology>
    </subcellularLocation>
</comment>